<dbReference type="RefSeq" id="WP_196957129.1">
    <property type="nucleotide sequence ID" value="NZ_JADWYK010000020.1"/>
</dbReference>
<dbReference type="Pfam" id="PF18962">
    <property type="entry name" value="Por_Secre_tail"/>
    <property type="match status" value="1"/>
</dbReference>
<dbReference type="InterPro" id="IPR026444">
    <property type="entry name" value="Secre_tail"/>
</dbReference>
<dbReference type="EMBL" id="JADWYK010000020">
    <property type="protein sequence ID" value="MBG8556110.1"/>
    <property type="molecule type" value="Genomic_DNA"/>
</dbReference>
<gene>
    <name evidence="3" type="ORF">I5L79_21375</name>
</gene>
<dbReference type="Pfam" id="PF19078">
    <property type="entry name" value="Big_12"/>
    <property type="match status" value="2"/>
</dbReference>
<dbReference type="Proteomes" id="UP000601099">
    <property type="component" value="Unassembled WGS sequence"/>
</dbReference>
<feature type="domain" description="Secretion system C-terminal sorting" evidence="1">
    <location>
        <begin position="1442"/>
        <end position="1518"/>
    </location>
</feature>
<comment type="caution">
    <text evidence="3">The sequence shown here is derived from an EMBL/GenBank/DDBJ whole genome shotgun (WGS) entry which is preliminary data.</text>
</comment>
<name>A0ABS0L879_9BACT</name>
<accession>A0ABS0L879</accession>
<protein>
    <submittedName>
        <fullName evidence="3">T9SS type A sorting domain-containing protein</fullName>
    </submittedName>
</protein>
<dbReference type="NCBIfam" id="TIGR04183">
    <property type="entry name" value="Por_Secre_tail"/>
    <property type="match status" value="1"/>
</dbReference>
<sequence length="1520" mass="156805">MLHLSSLLPPRRYAGRRTYWWLALLLTLFGTGLAPDAFAMAMSYATGPSTRDVAAGDFKVDGRLDLVTANGNTAAAPLTITYAPPATVVSVTGTTPSPTATATVSYRVVFSAPVTGLTIDNFIVTTDNNFFVRPSVTSVSGSGTTYTVVVNTGDGSGTLRLNVANSTNVTPSITGLPTANGDTYTIYKRFPAGLVLLLQAGGSASGKRDVTAFVDQVKVFSGNSAFDNGLQNGSFEANNVDPRTFKQKADGVVATPWSFSGLAGVSRNDSPFGSVTSEGDAVGLVQTSTDVVNGTDASISQQLAVPTGSYRVSFRAAQRTNNNLSDQVVNVFLFQFGTPVFLGSIQPNSDGVYEAFHSATFSVTAPAVTTTVTSATAPNGSTSNAATLSYTVTFSQSVGTTFTADDVTVSNGTLTGFAGSGTTYTFSVTPSSSGPVRVSVASGVAQDANNTTNQASEVYTITNGEPTATVVSVTGLTPSPTATATVSYRVTFSSSSFSVTGVSESNFSVTSTTGATVSSVSGSGTTYTVVVNTGSGDGTLRLNVANSTGITPTVTNTPYTGGTEYTITRNFAAAPTLSIQAAGSASNNGDVTAFVDVVQVLQSGSSTVVANGIQNGSFETNNVAANGAKKTSDGVEAAPWRFTGTSGVSRNGSPFGSVAAEGNAVALVQSAGNNNASLAQNLAVPTGSYQVSFRAVQRNYSAKNQRLNVFVDDVFVGNIQPNSTPTYDTFTSATFNVTAPALTATVSSATAPSGSTSNAATLSYTVTFSQSVGTTFTADDLTVSNGTLSDFAGSGTTYTFSVTPSSSGPVRVSVADGVAQDANNTTSQASEVYSITYTSALTWTGAVSTAWATAGNWSPAQVPTIDNDVTIPAGPANQPVVSGDQTARNLDLATGAHLTLAAGSELTVGTLTTITIEDGNFTLASGSFFTQLANSEIYLAGNLTNNGATFALDPTSEVAFGGPTHLFNGTTGMELQTMTLGERGSYDIVELRVPVRIRRKLAVYNNSTTFQGPGGSLTLLSDASGTALIENGSASYVLGPITLQRYLNPQTSTGITYSGLGYRHYSSPMNSSTVADLATAGFTPEVSQAQVYNTSATPGQVKPFPTVFGYEQERVTMTSTYKPFDRGFFVPEGTGDNKNAPLEVGRGYAVHIKGTEKVDFTGTPNTGNINLSLSRVSENADAGWALVGNPYPSPLDGSLLLTDENAPGLDQSFYVVESTGPYAGMYRSYVAGFGGAQNPLIAMGQGFFVRVSQNRTSGQLRFRNAQRITEFDQHVLMHRGGAANQPTVSLTLRGATGPADKLFVYADAQATAGFDGRYDAWKLPNSTGLNLSSRSFADQDLSIDGRPTFTTATLVALAVGVPAAGTYTISAASLSNLPAGLDAYLSDAATGQTVQLAEGASYSFSVTAAQSVALLTNRFTLSFNTGTALATAPAELAAQVSVYPNPATGRFAVTLPAMAGARTVEAALLNSLGQVVRRQSVNLRADGAHFEVEAEGLSAGVYSLRLTAGATTIIKRVVLQ</sequence>
<reference evidence="3 4" key="1">
    <citation type="submission" date="2020-11" db="EMBL/GenBank/DDBJ databases">
        <title>Hymenobacter sp.</title>
        <authorList>
            <person name="Kim M.K."/>
        </authorList>
    </citation>
    <scope>NUCLEOTIDE SEQUENCE [LARGE SCALE GENOMIC DNA]</scope>
    <source>
        <strain evidence="3 4">BT594</strain>
    </source>
</reference>
<evidence type="ECO:0000259" key="1">
    <source>
        <dbReference type="Pfam" id="PF18962"/>
    </source>
</evidence>
<organism evidence="3 4">
    <name type="scientific">Hymenobacter guriensis</name>
    <dbReference type="NCBI Taxonomy" id="2793065"/>
    <lineage>
        <taxon>Bacteria</taxon>
        <taxon>Pseudomonadati</taxon>
        <taxon>Bacteroidota</taxon>
        <taxon>Cytophagia</taxon>
        <taxon>Cytophagales</taxon>
        <taxon>Hymenobacteraceae</taxon>
        <taxon>Hymenobacter</taxon>
    </lineage>
</organism>
<feature type="domain" description="Bacterial Ig-like" evidence="2">
    <location>
        <begin position="364"/>
        <end position="457"/>
    </location>
</feature>
<feature type="domain" description="Bacterial Ig-like" evidence="2">
    <location>
        <begin position="739"/>
        <end position="832"/>
    </location>
</feature>
<dbReference type="InterPro" id="IPR044048">
    <property type="entry name" value="Big_12"/>
</dbReference>
<proteinExistence type="predicted"/>
<keyword evidence="4" id="KW-1185">Reference proteome</keyword>
<evidence type="ECO:0000313" key="4">
    <source>
        <dbReference type="Proteomes" id="UP000601099"/>
    </source>
</evidence>
<dbReference type="Gene3D" id="2.60.120.260">
    <property type="entry name" value="Galactose-binding domain-like"/>
    <property type="match status" value="1"/>
</dbReference>
<evidence type="ECO:0000313" key="3">
    <source>
        <dbReference type="EMBL" id="MBG8556110.1"/>
    </source>
</evidence>
<evidence type="ECO:0000259" key="2">
    <source>
        <dbReference type="Pfam" id="PF19078"/>
    </source>
</evidence>